<dbReference type="NCBIfam" id="NF002329">
    <property type="entry name" value="PRK01286.1-4"/>
    <property type="match status" value="1"/>
</dbReference>
<evidence type="ECO:0000259" key="3">
    <source>
        <dbReference type="PROSITE" id="PS51831"/>
    </source>
</evidence>
<dbReference type="InterPro" id="IPR003607">
    <property type="entry name" value="HD/PDEase_dom"/>
</dbReference>
<dbReference type="PANTHER" id="PTHR35795:SF1">
    <property type="entry name" value="BIS(5'-NUCLEOSYL)-TETRAPHOSPHATASE, SYMMETRICAL"/>
    <property type="match status" value="1"/>
</dbReference>
<dbReference type="NCBIfam" id="NF002327">
    <property type="entry name" value="PRK01286.1-2"/>
    <property type="match status" value="1"/>
</dbReference>
<dbReference type="NCBIfam" id="TIGR01353">
    <property type="entry name" value="dGTP_triPase"/>
    <property type="match status" value="1"/>
</dbReference>
<dbReference type="InterPro" id="IPR006674">
    <property type="entry name" value="HD_domain"/>
</dbReference>
<dbReference type="InterPro" id="IPR051094">
    <property type="entry name" value="Diverse_Catalytic_Enzymes"/>
</dbReference>
<gene>
    <name evidence="4" type="ORF">SAMN05444401_1197</name>
</gene>
<dbReference type="AlphaFoldDB" id="A0A1M6CPX2"/>
<evidence type="ECO:0000313" key="5">
    <source>
        <dbReference type="Proteomes" id="UP000184080"/>
    </source>
</evidence>
<dbReference type="GO" id="GO:0016793">
    <property type="term" value="F:triphosphoric monoester hydrolase activity"/>
    <property type="evidence" value="ECO:0007669"/>
    <property type="project" value="InterPro"/>
</dbReference>
<dbReference type="EMBL" id="FQZO01000001">
    <property type="protein sequence ID" value="SHI63145.1"/>
    <property type="molecule type" value="Genomic_DNA"/>
</dbReference>
<dbReference type="SUPFAM" id="SSF109604">
    <property type="entry name" value="HD-domain/PDEase-like"/>
    <property type="match status" value="1"/>
</dbReference>
<organism evidence="4 5">
    <name type="scientific">Clostridium amylolyticum</name>
    <dbReference type="NCBI Taxonomy" id="1121298"/>
    <lineage>
        <taxon>Bacteria</taxon>
        <taxon>Bacillati</taxon>
        <taxon>Bacillota</taxon>
        <taxon>Clostridia</taxon>
        <taxon>Eubacteriales</taxon>
        <taxon>Clostridiaceae</taxon>
        <taxon>Clostridium</taxon>
    </lineage>
</organism>
<keyword evidence="1 2" id="KW-0378">Hydrolase</keyword>
<protein>
    <recommendedName>
        <fullName evidence="2">Deoxyguanosinetriphosphate triphosphohydrolase-like protein</fullName>
    </recommendedName>
</protein>
<proteinExistence type="inferred from homology"/>
<comment type="similarity">
    <text evidence="2">Belongs to the dGTPase family. Type 2 subfamily.</text>
</comment>
<dbReference type="InterPro" id="IPR026875">
    <property type="entry name" value="PHydrolase_assoc_dom"/>
</dbReference>
<dbReference type="RefSeq" id="WP_073004568.1">
    <property type="nucleotide sequence ID" value="NZ_FQZO01000001.1"/>
</dbReference>
<dbReference type="Pfam" id="PF13286">
    <property type="entry name" value="HD_assoc"/>
    <property type="match status" value="1"/>
</dbReference>
<accession>A0A1M6CPX2</accession>
<dbReference type="Pfam" id="PF01966">
    <property type="entry name" value="HD"/>
    <property type="match status" value="1"/>
</dbReference>
<feature type="domain" description="HD" evidence="3">
    <location>
        <begin position="75"/>
        <end position="190"/>
    </location>
</feature>
<evidence type="ECO:0000313" key="4">
    <source>
        <dbReference type="EMBL" id="SHI63145.1"/>
    </source>
</evidence>
<dbReference type="Gene3D" id="1.10.3210.10">
    <property type="entry name" value="Hypothetical protein af1432"/>
    <property type="match status" value="1"/>
</dbReference>
<dbReference type="STRING" id="1121298.SAMN05444401_1197"/>
<dbReference type="Proteomes" id="UP000184080">
    <property type="component" value="Unassembled WGS sequence"/>
</dbReference>
<keyword evidence="5" id="KW-1185">Reference proteome</keyword>
<dbReference type="HAMAP" id="MF_01212">
    <property type="entry name" value="dGTPase_type2"/>
    <property type="match status" value="1"/>
</dbReference>
<dbReference type="InterPro" id="IPR006261">
    <property type="entry name" value="dGTPase"/>
</dbReference>
<evidence type="ECO:0000256" key="1">
    <source>
        <dbReference type="ARBA" id="ARBA00022801"/>
    </source>
</evidence>
<dbReference type="PANTHER" id="PTHR35795">
    <property type="entry name" value="SLR1885 PROTEIN"/>
    <property type="match status" value="1"/>
</dbReference>
<dbReference type="OrthoDB" id="9803619at2"/>
<dbReference type="CDD" id="cd00077">
    <property type="entry name" value="HDc"/>
    <property type="match status" value="1"/>
</dbReference>
<dbReference type="PROSITE" id="PS51831">
    <property type="entry name" value="HD"/>
    <property type="match status" value="1"/>
</dbReference>
<dbReference type="SMART" id="SM00471">
    <property type="entry name" value="HDc"/>
    <property type="match status" value="1"/>
</dbReference>
<name>A0A1M6CPX2_9CLOT</name>
<sequence>MKIREKIEQIEGLTLIKEAALSVTSIGRERYEPLDDIRTIFMVDRDRIIHSKSFRRLKHKTQVYIKTSGDHYRTRLTHTLEVSQIARTIAKAIGLNETLVEAITLGHDLGHVPFAHNGEEVLNKLLPGGFKHNEQSVRVVKLLEKDGKGLNLTAEVIDGILHHTGFSKLSQKASTLEGQVVKYSDKIAYVNHDIDDSVRAGLLRYEDIPLEILDMLGYSHGDRIGTLVKDMVQTTINNIENNRIEVGLSKDTDKALTDLRKFMFVKIYNGPVLKQERDKAKFVLYQVFDYFINHPEEMPELYKNVVKHEGIERGVTDYIAGMSDDYCLGLFNKLFVPKFVIY</sequence>
<reference evidence="4 5" key="1">
    <citation type="submission" date="2016-11" db="EMBL/GenBank/DDBJ databases">
        <authorList>
            <person name="Jaros S."/>
            <person name="Januszkiewicz K."/>
            <person name="Wedrychowicz H."/>
        </authorList>
    </citation>
    <scope>NUCLEOTIDE SEQUENCE [LARGE SCALE GENOMIC DNA]</scope>
    <source>
        <strain evidence="4 5">DSM 21864</strain>
    </source>
</reference>
<evidence type="ECO:0000256" key="2">
    <source>
        <dbReference type="HAMAP-Rule" id="MF_01212"/>
    </source>
</evidence>
<dbReference type="InterPro" id="IPR023023">
    <property type="entry name" value="dNTPase_2"/>
</dbReference>